<dbReference type="EMBL" id="OU503050">
    <property type="protein sequence ID" value="CAI9777441.1"/>
    <property type="molecule type" value="Genomic_DNA"/>
</dbReference>
<keyword evidence="2" id="KW-0677">Repeat</keyword>
<keyword evidence="4" id="KW-0732">Signal</keyword>
<gene>
    <name evidence="5" type="ORF">FPE_LOCUS24871</name>
</gene>
<dbReference type="NCBIfam" id="TIGR00756">
    <property type="entry name" value="PPR"/>
    <property type="match status" value="2"/>
</dbReference>
<dbReference type="Pfam" id="PF01535">
    <property type="entry name" value="PPR"/>
    <property type="match status" value="1"/>
</dbReference>
<feature type="repeat" description="PPR" evidence="3">
    <location>
        <begin position="49"/>
        <end position="83"/>
    </location>
</feature>
<reference evidence="5" key="1">
    <citation type="submission" date="2023-05" db="EMBL/GenBank/DDBJ databases">
        <authorList>
            <person name="Huff M."/>
        </authorList>
    </citation>
    <scope>NUCLEOTIDE SEQUENCE</scope>
</reference>
<dbReference type="PROSITE" id="PS51375">
    <property type="entry name" value="PPR"/>
    <property type="match status" value="1"/>
</dbReference>
<evidence type="ECO:0000313" key="5">
    <source>
        <dbReference type="EMBL" id="CAI9777441.1"/>
    </source>
</evidence>
<evidence type="ECO:0000313" key="6">
    <source>
        <dbReference type="Proteomes" id="UP000834106"/>
    </source>
</evidence>
<organism evidence="5 6">
    <name type="scientific">Fraxinus pennsylvanica</name>
    <dbReference type="NCBI Taxonomy" id="56036"/>
    <lineage>
        <taxon>Eukaryota</taxon>
        <taxon>Viridiplantae</taxon>
        <taxon>Streptophyta</taxon>
        <taxon>Embryophyta</taxon>
        <taxon>Tracheophyta</taxon>
        <taxon>Spermatophyta</taxon>
        <taxon>Magnoliopsida</taxon>
        <taxon>eudicotyledons</taxon>
        <taxon>Gunneridae</taxon>
        <taxon>Pentapetalae</taxon>
        <taxon>asterids</taxon>
        <taxon>lamiids</taxon>
        <taxon>Lamiales</taxon>
        <taxon>Oleaceae</taxon>
        <taxon>Oleeae</taxon>
        <taxon>Fraxinus</taxon>
    </lineage>
</organism>
<comment type="similarity">
    <text evidence="1">Belongs to the PPR family. P subfamily.</text>
</comment>
<feature type="signal peptide" evidence="4">
    <location>
        <begin position="1"/>
        <end position="20"/>
    </location>
</feature>
<protein>
    <recommendedName>
        <fullName evidence="7">Pentatricopeptide repeat-containing protein</fullName>
    </recommendedName>
</protein>
<sequence>MIFWHYSSLGLIGLILNTVAMLDGLCKDGLVQETMKLFGLMREKSSISKVVVYITVVEGFFKAQNLEDAVRIFKKMQSNGIIPNAFSNGVLTQGLCKGKIQEVGGRL</sequence>
<dbReference type="InterPro" id="IPR050872">
    <property type="entry name" value="PPR_P_subfamily"/>
</dbReference>
<dbReference type="PANTHER" id="PTHR46128">
    <property type="entry name" value="MITOCHONDRIAL GROUP I INTRON SPLICING FACTOR CCM1"/>
    <property type="match status" value="1"/>
</dbReference>
<dbReference type="AlphaFoldDB" id="A0AAD2A060"/>
<evidence type="ECO:0008006" key="7">
    <source>
        <dbReference type="Google" id="ProtNLM"/>
    </source>
</evidence>
<keyword evidence="6" id="KW-1185">Reference proteome</keyword>
<dbReference type="InterPro" id="IPR011990">
    <property type="entry name" value="TPR-like_helical_dom_sf"/>
</dbReference>
<name>A0AAD2A060_9LAMI</name>
<evidence type="ECO:0000256" key="3">
    <source>
        <dbReference type="PROSITE-ProRule" id="PRU00708"/>
    </source>
</evidence>
<dbReference type="Pfam" id="PF13041">
    <property type="entry name" value="PPR_2"/>
    <property type="match status" value="1"/>
</dbReference>
<proteinExistence type="inferred from homology"/>
<evidence type="ECO:0000256" key="4">
    <source>
        <dbReference type="SAM" id="SignalP"/>
    </source>
</evidence>
<dbReference type="Proteomes" id="UP000834106">
    <property type="component" value="Chromosome 15"/>
</dbReference>
<dbReference type="InterPro" id="IPR002885">
    <property type="entry name" value="PPR_rpt"/>
</dbReference>
<feature type="chain" id="PRO_5042113817" description="Pentatricopeptide repeat-containing protein" evidence="4">
    <location>
        <begin position="21"/>
        <end position="107"/>
    </location>
</feature>
<evidence type="ECO:0000256" key="2">
    <source>
        <dbReference type="ARBA" id="ARBA00022737"/>
    </source>
</evidence>
<dbReference type="Gene3D" id="1.25.40.10">
    <property type="entry name" value="Tetratricopeptide repeat domain"/>
    <property type="match status" value="1"/>
</dbReference>
<dbReference type="PANTHER" id="PTHR46128:SF211">
    <property type="entry name" value="PENTACOTRIPEPTIDE-REPEAT REGION OF PRORP DOMAIN-CONTAINING PROTEIN"/>
    <property type="match status" value="1"/>
</dbReference>
<accession>A0AAD2A060</accession>
<evidence type="ECO:0000256" key="1">
    <source>
        <dbReference type="ARBA" id="ARBA00007626"/>
    </source>
</evidence>